<dbReference type="SUPFAM" id="SSF51569">
    <property type="entry name" value="Aldolase"/>
    <property type="match status" value="1"/>
</dbReference>
<dbReference type="Proteomes" id="UP000324974">
    <property type="component" value="Chromosome"/>
</dbReference>
<name>A0A5C1AHL6_9BACT</name>
<dbReference type="CDD" id="cd07941">
    <property type="entry name" value="DRE_TIM_LeuA3"/>
    <property type="match status" value="1"/>
</dbReference>
<dbReference type="NCBIfam" id="TIGR00977">
    <property type="entry name" value="citramal_synth"/>
    <property type="match status" value="1"/>
</dbReference>
<evidence type="ECO:0000256" key="8">
    <source>
        <dbReference type="NCBIfam" id="TIGR00977"/>
    </source>
</evidence>
<keyword evidence="12" id="KW-1185">Reference proteome</keyword>
<accession>A0A5C1AHL6</accession>
<dbReference type="EC" id="2.3.3.21" evidence="8"/>
<keyword evidence="3" id="KW-0028">Amino-acid biosynthesis</keyword>
<dbReference type="InterPro" id="IPR036230">
    <property type="entry name" value="LeuA_allosteric_dom_sf"/>
</dbReference>
<protein>
    <recommendedName>
        <fullName evidence="8">Citramalate synthase</fullName>
        <ecNumber evidence="8">2.3.3.21</ecNumber>
    </recommendedName>
</protein>
<dbReference type="InterPro" id="IPR002034">
    <property type="entry name" value="AIPM/Hcit_synth_CS"/>
</dbReference>
<dbReference type="InterPro" id="IPR005675">
    <property type="entry name" value="Citramal_synthase"/>
</dbReference>
<gene>
    <name evidence="11" type="ORF">PX52LOC_05139</name>
</gene>
<dbReference type="GO" id="GO:0009098">
    <property type="term" value="P:L-leucine biosynthetic process"/>
    <property type="evidence" value="ECO:0007669"/>
    <property type="project" value="InterPro"/>
</dbReference>
<keyword evidence="6" id="KW-0100">Branched-chain amino acid biosynthesis</keyword>
<dbReference type="SUPFAM" id="SSF110921">
    <property type="entry name" value="2-isopropylmalate synthase LeuA, allosteric (dimerisation) domain"/>
    <property type="match status" value="1"/>
</dbReference>
<dbReference type="EMBL" id="CP042425">
    <property type="protein sequence ID" value="QEL18125.1"/>
    <property type="molecule type" value="Genomic_DNA"/>
</dbReference>
<evidence type="ECO:0000256" key="1">
    <source>
        <dbReference type="ARBA" id="ARBA00004743"/>
    </source>
</evidence>
<sequence>MTRVAIYDTTLRDGSQGEGVNFSLQDKLLLTKRLDDLGVDYIEGGYPLSNPKDAEYFRAVRDLPLKHAKVVAFGMTRRKNGSAESDGGLKALLEGKTPIVTIVGKTSAFQVTEIIGTTLEENVKMIGDSVAYCRGQGVEVFYDAEHFFDGYKLNPEYALQTLKAAEAGGATCIILCDTNGGTMPERVAEVVAVARRELKADIGIHCHNDCELAVANTLAAVRAGATQVQGTMNGFGERCGNVDLVSAIANLAIKYDYEVLKPGSLQRLTEVSRYAYELANMNFRSGQPFVGLSAFAHKGGMHTHAVAKNPASYEHIDPALVGNERRILVSELSGQSTILSKTQKYQIAHDKATMAKILNQVQDLENVGYEFEAAEGSFDIIVKKAVGTYKPWFQRLAYRVNIEQPATGKPITEATVKLSVGGSTEHTVSEGDGPVNALDAALRKALVQYFPRLDEMQLVDYKVRVVNPKEGTAARVRVVIESRDHQDVWGTVGVSENIVEASWLALSDAIEYKLFKDEEGTTKNGN</sequence>
<evidence type="ECO:0000256" key="6">
    <source>
        <dbReference type="ARBA" id="ARBA00023304"/>
    </source>
</evidence>
<dbReference type="PANTHER" id="PTHR43538:SF1">
    <property type="entry name" value="(R)-CITRAMALATE SYNTHASE"/>
    <property type="match status" value="1"/>
</dbReference>
<dbReference type="InterPro" id="IPR054691">
    <property type="entry name" value="LeuA/HCS_post-cat"/>
</dbReference>
<dbReference type="PANTHER" id="PTHR43538">
    <property type="entry name" value="ALPHA-IPM SYNTHASE/HOMOCITRATE SYNTHASE"/>
    <property type="match status" value="1"/>
</dbReference>
<dbReference type="Pfam" id="PF22617">
    <property type="entry name" value="HCS_D2"/>
    <property type="match status" value="1"/>
</dbReference>
<evidence type="ECO:0000313" key="12">
    <source>
        <dbReference type="Proteomes" id="UP000324974"/>
    </source>
</evidence>
<dbReference type="Pfam" id="PF00682">
    <property type="entry name" value="HMGL-like"/>
    <property type="match status" value="1"/>
</dbReference>
<evidence type="ECO:0000256" key="4">
    <source>
        <dbReference type="ARBA" id="ARBA00022624"/>
    </source>
</evidence>
<evidence type="ECO:0000256" key="9">
    <source>
        <dbReference type="RuleBase" id="RU003523"/>
    </source>
</evidence>
<dbReference type="GO" id="GO:0043714">
    <property type="term" value="F:(R)-citramalate synthase activity"/>
    <property type="evidence" value="ECO:0007669"/>
    <property type="project" value="UniProtKB-UniRule"/>
</dbReference>
<dbReference type="AlphaFoldDB" id="A0A5C1AHL6"/>
<evidence type="ECO:0000256" key="2">
    <source>
        <dbReference type="ARBA" id="ARBA00006154"/>
    </source>
</evidence>
<dbReference type="GO" id="GO:0009097">
    <property type="term" value="P:isoleucine biosynthetic process"/>
    <property type="evidence" value="ECO:0007669"/>
    <property type="project" value="UniProtKB-UniRule"/>
</dbReference>
<comment type="catalytic activity">
    <reaction evidence="7">
        <text>pyruvate + acetyl-CoA + H2O = (3R)-citramalate + CoA + H(+)</text>
        <dbReference type="Rhea" id="RHEA:19045"/>
        <dbReference type="ChEBI" id="CHEBI:15361"/>
        <dbReference type="ChEBI" id="CHEBI:15377"/>
        <dbReference type="ChEBI" id="CHEBI:15378"/>
        <dbReference type="ChEBI" id="CHEBI:30934"/>
        <dbReference type="ChEBI" id="CHEBI:57287"/>
        <dbReference type="ChEBI" id="CHEBI:57288"/>
        <dbReference type="EC" id="2.3.3.21"/>
    </reaction>
</comment>
<dbReference type="UniPathway" id="UPA00047">
    <property type="reaction ID" value="UER00066"/>
</dbReference>
<keyword evidence="5 9" id="KW-0808">Transferase</keyword>
<dbReference type="SMART" id="SM00917">
    <property type="entry name" value="LeuA_dimer"/>
    <property type="match status" value="1"/>
</dbReference>
<dbReference type="PROSITE" id="PS50991">
    <property type="entry name" value="PYR_CT"/>
    <property type="match status" value="1"/>
</dbReference>
<keyword evidence="4" id="KW-0412">Isoleucine biosynthesis</keyword>
<dbReference type="Gene3D" id="1.10.238.260">
    <property type="match status" value="1"/>
</dbReference>
<dbReference type="Gene3D" id="3.20.20.70">
    <property type="entry name" value="Aldolase class I"/>
    <property type="match status" value="1"/>
</dbReference>
<dbReference type="GO" id="GO:0003852">
    <property type="term" value="F:2-isopropylmalate synthase activity"/>
    <property type="evidence" value="ECO:0007669"/>
    <property type="project" value="InterPro"/>
</dbReference>
<feature type="domain" description="Pyruvate carboxyltransferase" evidence="10">
    <location>
        <begin position="4"/>
        <end position="269"/>
    </location>
</feature>
<evidence type="ECO:0000256" key="3">
    <source>
        <dbReference type="ARBA" id="ARBA00022605"/>
    </source>
</evidence>
<evidence type="ECO:0000259" key="10">
    <source>
        <dbReference type="PROSITE" id="PS50991"/>
    </source>
</evidence>
<dbReference type="KEGG" id="lrs:PX52LOC_05139"/>
<dbReference type="InterPro" id="IPR013709">
    <property type="entry name" value="2-isopropylmalate_synth_dimer"/>
</dbReference>
<dbReference type="InterPro" id="IPR013785">
    <property type="entry name" value="Aldolase_TIM"/>
</dbReference>
<proteinExistence type="inferred from homology"/>
<dbReference type="InterPro" id="IPR000891">
    <property type="entry name" value="PYR_CT"/>
</dbReference>
<evidence type="ECO:0000256" key="5">
    <source>
        <dbReference type="ARBA" id="ARBA00022679"/>
    </source>
</evidence>
<dbReference type="Pfam" id="PF08502">
    <property type="entry name" value="LeuA_dimer"/>
    <property type="match status" value="1"/>
</dbReference>
<organism evidence="11 12">
    <name type="scientific">Limnoglobus roseus</name>
    <dbReference type="NCBI Taxonomy" id="2598579"/>
    <lineage>
        <taxon>Bacteria</taxon>
        <taxon>Pseudomonadati</taxon>
        <taxon>Planctomycetota</taxon>
        <taxon>Planctomycetia</taxon>
        <taxon>Gemmatales</taxon>
        <taxon>Gemmataceae</taxon>
        <taxon>Limnoglobus</taxon>
    </lineage>
</organism>
<dbReference type="OrthoDB" id="9804858at2"/>
<reference evidence="12" key="1">
    <citation type="submission" date="2019-08" db="EMBL/GenBank/DDBJ databases">
        <title>Limnoglobus roseus gen. nov., sp. nov., a novel freshwater planctomycete with a giant genome from the family Gemmataceae.</title>
        <authorList>
            <person name="Kulichevskaya I.S."/>
            <person name="Naumoff D.G."/>
            <person name="Miroshnikov K."/>
            <person name="Ivanova A."/>
            <person name="Philippov D.A."/>
            <person name="Hakobyan A."/>
            <person name="Rijpstra I.C."/>
            <person name="Sinninghe Damste J.S."/>
            <person name="Liesack W."/>
            <person name="Dedysh S.N."/>
        </authorList>
    </citation>
    <scope>NUCLEOTIDE SEQUENCE [LARGE SCALE GENOMIC DNA]</scope>
    <source>
        <strain evidence="12">PX52</strain>
    </source>
</reference>
<dbReference type="Gene3D" id="3.30.160.270">
    <property type="match status" value="1"/>
</dbReference>
<evidence type="ECO:0000256" key="7">
    <source>
        <dbReference type="ARBA" id="ARBA00048263"/>
    </source>
</evidence>
<evidence type="ECO:0000313" key="11">
    <source>
        <dbReference type="EMBL" id="QEL18125.1"/>
    </source>
</evidence>
<comment type="similarity">
    <text evidence="2 9">Belongs to the alpha-IPM synthase/homocitrate synthase family.</text>
</comment>
<dbReference type="RefSeq" id="WP_149112658.1">
    <property type="nucleotide sequence ID" value="NZ_CP042425.1"/>
</dbReference>
<dbReference type="PROSITE" id="PS00815">
    <property type="entry name" value="AIPM_HOMOCIT_SYNTH_1"/>
    <property type="match status" value="1"/>
</dbReference>
<comment type="pathway">
    <text evidence="1">Amino-acid biosynthesis; L-isoleucine biosynthesis; 2-oxobutanoate from pyruvate: step 1/3.</text>
</comment>